<protein>
    <submittedName>
        <fullName evidence="1">Uncharacterized protein</fullName>
    </submittedName>
</protein>
<dbReference type="EMBL" id="JACHMF010000001">
    <property type="protein sequence ID" value="MBB4696245.1"/>
    <property type="molecule type" value="Genomic_DNA"/>
</dbReference>
<evidence type="ECO:0000313" key="2">
    <source>
        <dbReference type="Proteomes" id="UP000542742"/>
    </source>
</evidence>
<proteinExistence type="predicted"/>
<organism evidence="1 2">
    <name type="scientific">Paractinoplanes abujensis</name>
    <dbReference type="NCBI Taxonomy" id="882441"/>
    <lineage>
        <taxon>Bacteria</taxon>
        <taxon>Bacillati</taxon>
        <taxon>Actinomycetota</taxon>
        <taxon>Actinomycetes</taxon>
        <taxon>Micromonosporales</taxon>
        <taxon>Micromonosporaceae</taxon>
        <taxon>Paractinoplanes</taxon>
    </lineage>
</organism>
<accession>A0A7W7CZ96</accession>
<name>A0A7W7CZ96_9ACTN</name>
<dbReference type="AlphaFoldDB" id="A0A7W7CZ96"/>
<keyword evidence="2" id="KW-1185">Reference proteome</keyword>
<reference evidence="1 2" key="1">
    <citation type="submission" date="2020-08" db="EMBL/GenBank/DDBJ databases">
        <title>Sequencing the genomes of 1000 actinobacteria strains.</title>
        <authorList>
            <person name="Klenk H.-P."/>
        </authorList>
    </citation>
    <scope>NUCLEOTIDE SEQUENCE [LARGE SCALE GENOMIC DNA]</scope>
    <source>
        <strain evidence="1 2">DSM 45518</strain>
    </source>
</reference>
<comment type="caution">
    <text evidence="1">The sequence shown here is derived from an EMBL/GenBank/DDBJ whole genome shotgun (WGS) entry which is preliminary data.</text>
</comment>
<sequence length="149" mass="16015">MNDGYILYLAGEVDRADLAAALTELTASEVDIGDDGQDDRNWAAPVSCTATPLAGDLRWHLDIYFTEAVVKTPPRSAAGAFLAGRLDTVVAYKGVELPPSAFWVVGPDGIRTRARIYDEDEGYLIDAVEQPVAALPLAPVAVIEPWLES</sequence>
<evidence type="ECO:0000313" key="1">
    <source>
        <dbReference type="EMBL" id="MBB4696245.1"/>
    </source>
</evidence>
<dbReference type="RefSeq" id="WP_184954483.1">
    <property type="nucleotide sequence ID" value="NZ_BOMC01000059.1"/>
</dbReference>
<dbReference type="Proteomes" id="UP000542742">
    <property type="component" value="Unassembled WGS sequence"/>
</dbReference>
<gene>
    <name evidence="1" type="ORF">BKA14_006393</name>
</gene>